<sequence length="1359" mass="147964">MVIYFKSTVVSPPAVIFMGVDKFENEDLIKWGWPEDVWFHVDKVSSAHVYLRLQPNQTLDDVPSSVLEDCAQLVKANSIQGNKMNSIDVVYTMWANLKKTQGMEVGQVGFHKQKEVRTIRVEKRVNEIVNRLMKTKEERQPDLRAEREERDHKEREDKKQILREQKEREKQELKEKEEQAKLNLHVGFLSKSLDHRLLEAGNENYEGYYDVYGRSQEEDSCISPTTEEQFLYNRDKLHSMSSFLSPEALQEENEEDDEEEDGAHKSGPQEPELSPVDEVRLYECIEKMQNVVGDSIPEATLRRAALEGDFNAEVALDHLLQEADKPKPQREPRKRESDSDDDDSCVVSPSDTVFDGGGASAMVPLNLRTIVANFDAPAKCRSDNARMLDGGEHVGGAAVPANSGTESAMPSKFALSSPSMCTVETSGCELKLDELLKSSGLGESHRTDSLSKAAHSISGCDDAPPVLAHLDCETVPATSLTHASSATYDLSPNHQACDTDSVDDFLETLLQEGNAPSATSQRKPTAQASVAVPDELDILLGMVSSYKPRPATPTDTLRDNGRTASASVSHEALSLGRPTKDPVGDSLDALLGIGADSAVTPQQGGEDAAKTDFDDFLMSLRSDIGGTSDLKAQDDGLALLPIADILSVASSDEKGPGKLPQKPELKQPALLNLGEILGLNREHTPDSAVESGALKLDDILKGAAGSPAVAEHESGPYGNDGESPELSPLHSATAVTVKEASLFGKVLVYFHFVRRQKSVFDLTSWLRKLGLLEPRPGEKARTAAFNFGVPSPDDVVRACRKRAVEASERKPLTPLEQVGAPVRAAGANKELLPAVDSALRQTFPRQPQLDVEDRRSKASSETLKVPSATSSNRSSPDLDRKEPSPEAAGDTQPADGATPKTPRSKPPKDVAAEYAKERGSTKSLLNLVVIGHVDAGKSTLMGHLLYRLGCVQKKQMHKYEQESKKLGKASFMYAWVLDETSEERNRGITMDVAQAKFETPNRSIVLLDAPGHRDFIPNMITGAAQADVAILVVDATRGEFETGFETGGQTREHTLLVRSLGVSQLAVAINKLDNVSWDEGRYNEITAKLRSFLRQAGYRESDFTFVPCSGLTGENLTTKPEPGSPLTKWYTGPCLVDVIDSFKPPERPVSKPFRLCVSDVFKGQGSGFCVSGRIDAGCAANGDKVLVMPAAEQGTVKGITIDELPVTQAFAGDQVALTLAGVDMIKVTTGSFLCDPALPIRVSTRFQARLVVFNIEVPLTRGFPVVLHYQSTTEQASIHRIISQLNKVTGEVVRNKPRCLVKNTSGLVEIKVSRPICVELYKEFKELGRITLRSGGSTVAAGVITEASTYGPVQKLALS</sequence>
<keyword evidence="2" id="KW-1185">Reference proteome</keyword>
<name>A0ACB8DMA1_DERSI</name>
<evidence type="ECO:0000313" key="2">
    <source>
        <dbReference type="Proteomes" id="UP000821865"/>
    </source>
</evidence>
<dbReference type="Proteomes" id="UP000821865">
    <property type="component" value="Chromosome 10"/>
</dbReference>
<reference evidence="1" key="1">
    <citation type="submission" date="2020-05" db="EMBL/GenBank/DDBJ databases">
        <title>Large-scale comparative analyses of tick genomes elucidate their genetic diversity and vector capacities.</title>
        <authorList>
            <person name="Jia N."/>
            <person name="Wang J."/>
            <person name="Shi W."/>
            <person name="Du L."/>
            <person name="Sun Y."/>
            <person name="Zhan W."/>
            <person name="Jiang J."/>
            <person name="Wang Q."/>
            <person name="Zhang B."/>
            <person name="Ji P."/>
            <person name="Sakyi L.B."/>
            <person name="Cui X."/>
            <person name="Yuan T."/>
            <person name="Jiang B."/>
            <person name="Yang W."/>
            <person name="Lam T.T.-Y."/>
            <person name="Chang Q."/>
            <person name="Ding S."/>
            <person name="Wang X."/>
            <person name="Zhu J."/>
            <person name="Ruan X."/>
            <person name="Zhao L."/>
            <person name="Wei J."/>
            <person name="Que T."/>
            <person name="Du C."/>
            <person name="Cheng J."/>
            <person name="Dai P."/>
            <person name="Han X."/>
            <person name="Huang E."/>
            <person name="Gao Y."/>
            <person name="Liu J."/>
            <person name="Shao H."/>
            <person name="Ye R."/>
            <person name="Li L."/>
            <person name="Wei W."/>
            <person name="Wang X."/>
            <person name="Wang C."/>
            <person name="Yang T."/>
            <person name="Huo Q."/>
            <person name="Li W."/>
            <person name="Guo W."/>
            <person name="Chen H."/>
            <person name="Zhou L."/>
            <person name="Ni X."/>
            <person name="Tian J."/>
            <person name="Zhou Y."/>
            <person name="Sheng Y."/>
            <person name="Liu T."/>
            <person name="Pan Y."/>
            <person name="Xia L."/>
            <person name="Li J."/>
            <person name="Zhao F."/>
            <person name="Cao W."/>
        </authorList>
    </citation>
    <scope>NUCLEOTIDE SEQUENCE</scope>
    <source>
        <strain evidence="1">Dsil-2018</strain>
    </source>
</reference>
<protein>
    <submittedName>
        <fullName evidence="1">Uncharacterized protein</fullName>
    </submittedName>
</protein>
<dbReference type="EMBL" id="CM023479">
    <property type="protein sequence ID" value="KAH7973344.1"/>
    <property type="molecule type" value="Genomic_DNA"/>
</dbReference>
<organism evidence="1 2">
    <name type="scientific">Dermacentor silvarum</name>
    <name type="common">Tick</name>
    <dbReference type="NCBI Taxonomy" id="543639"/>
    <lineage>
        <taxon>Eukaryota</taxon>
        <taxon>Metazoa</taxon>
        <taxon>Ecdysozoa</taxon>
        <taxon>Arthropoda</taxon>
        <taxon>Chelicerata</taxon>
        <taxon>Arachnida</taxon>
        <taxon>Acari</taxon>
        <taxon>Parasitiformes</taxon>
        <taxon>Ixodida</taxon>
        <taxon>Ixodoidea</taxon>
        <taxon>Ixodidae</taxon>
        <taxon>Rhipicephalinae</taxon>
        <taxon>Dermacentor</taxon>
    </lineage>
</organism>
<accession>A0ACB8DMA1</accession>
<proteinExistence type="predicted"/>
<comment type="caution">
    <text evidence="1">The sequence shown here is derived from an EMBL/GenBank/DDBJ whole genome shotgun (WGS) entry which is preliminary data.</text>
</comment>
<gene>
    <name evidence="1" type="ORF">HPB49_000011</name>
</gene>
<evidence type="ECO:0000313" key="1">
    <source>
        <dbReference type="EMBL" id="KAH7973344.1"/>
    </source>
</evidence>